<gene>
    <name evidence="2" type="ORF">IV203_000460</name>
</gene>
<reference evidence="2" key="2">
    <citation type="submission" date="2021-04" db="EMBL/GenBank/DDBJ databases">
        <authorList>
            <person name="Podell S."/>
        </authorList>
    </citation>
    <scope>NUCLEOTIDE SEQUENCE</scope>
    <source>
        <strain evidence="2">Hildebrandi</strain>
    </source>
</reference>
<evidence type="ECO:0000313" key="2">
    <source>
        <dbReference type="EMBL" id="KAG7355774.1"/>
    </source>
</evidence>
<organism evidence="2 3">
    <name type="scientific">Nitzschia inconspicua</name>
    <dbReference type="NCBI Taxonomy" id="303405"/>
    <lineage>
        <taxon>Eukaryota</taxon>
        <taxon>Sar</taxon>
        <taxon>Stramenopiles</taxon>
        <taxon>Ochrophyta</taxon>
        <taxon>Bacillariophyta</taxon>
        <taxon>Bacillariophyceae</taxon>
        <taxon>Bacillariophycidae</taxon>
        <taxon>Bacillariales</taxon>
        <taxon>Bacillariaceae</taxon>
        <taxon>Nitzschia</taxon>
    </lineage>
</organism>
<sequence>MSFDALNVRAYRIPPESQWPPKAFVRSKFGQRVLWLERRDGGYHLSGDDLEPYRNIGDEVDAILQEMKDSGSPLGAAENLLTLMEEAGKKPNDQRTPIETKMASFMEKYSKLPDWVDREQLRRGQEVFLAYLPVVSLSLYYRSLVAGFSIPKIAAVVRATAYLSPPSRPDQVLQRLLDTGELTTACTGLGMEALLPGEIGWKTALYVRFLHAKVRFALLNRKGERKWDVRTYGVPINQEDMSATLLAFSVNVLVGIDLISGFTLPRQQKLDYLALWRYLGWLLGVETEYGERQTGLPTMDELPPLDPCGPGLNCSAPDDTIKNSNSILQSVIFHLLDPDKSSVDIAHHLLKITDRKPPATSPRKIPENFYKNELFYYRCYNCRKMIGDPLADALELPFHPNPFCRLKIQAKSIFFFSLFRLYTAAAIWIVPFRRLVISWHERALVHFHETWTKTHQTKIAKAFSRGENASVLDVDDTEDNTSSSSICPFAMIAPPSI</sequence>
<dbReference type="PANTHER" id="PTHR37539:SF1">
    <property type="entry name" value="ER-BOUND OXYGENASE MPAB_MPAB'_RUBBER OXYGENASE CATALYTIC DOMAIN-CONTAINING PROTEIN"/>
    <property type="match status" value="1"/>
</dbReference>
<evidence type="ECO:0000313" key="3">
    <source>
        <dbReference type="Proteomes" id="UP000693970"/>
    </source>
</evidence>
<proteinExistence type="predicted"/>
<dbReference type="GO" id="GO:0016491">
    <property type="term" value="F:oxidoreductase activity"/>
    <property type="evidence" value="ECO:0007669"/>
    <property type="project" value="InterPro"/>
</dbReference>
<comment type="caution">
    <text evidence="2">The sequence shown here is derived from an EMBL/GenBank/DDBJ whole genome shotgun (WGS) entry which is preliminary data.</text>
</comment>
<dbReference type="PANTHER" id="PTHR37539">
    <property type="entry name" value="SECRETED PROTEIN-RELATED"/>
    <property type="match status" value="1"/>
</dbReference>
<keyword evidence="3" id="KW-1185">Reference proteome</keyword>
<accession>A0A9K3L4V9</accession>
<feature type="domain" description="ER-bound oxygenase mpaB/mpaB'/Rubber oxygenase catalytic" evidence="1">
    <location>
        <begin position="170"/>
        <end position="288"/>
    </location>
</feature>
<dbReference type="AlphaFoldDB" id="A0A9K3L4V9"/>
<dbReference type="EMBL" id="JAGRRH010000015">
    <property type="protein sequence ID" value="KAG7355774.1"/>
    <property type="molecule type" value="Genomic_DNA"/>
</dbReference>
<reference evidence="2" key="1">
    <citation type="journal article" date="2021" name="Sci. Rep.">
        <title>Diploid genomic architecture of Nitzschia inconspicua, an elite biomass production diatom.</title>
        <authorList>
            <person name="Oliver A."/>
            <person name="Podell S."/>
            <person name="Pinowska A."/>
            <person name="Traller J.C."/>
            <person name="Smith S.R."/>
            <person name="McClure R."/>
            <person name="Beliaev A."/>
            <person name="Bohutskyi P."/>
            <person name="Hill E.A."/>
            <person name="Rabines A."/>
            <person name="Zheng H."/>
            <person name="Allen L.Z."/>
            <person name="Kuo A."/>
            <person name="Grigoriev I.V."/>
            <person name="Allen A.E."/>
            <person name="Hazlebeck D."/>
            <person name="Allen E.E."/>
        </authorList>
    </citation>
    <scope>NUCLEOTIDE SEQUENCE</scope>
    <source>
        <strain evidence="2">Hildebrandi</strain>
    </source>
</reference>
<dbReference type="InterPro" id="IPR018713">
    <property type="entry name" value="MPAB/Lcp_cat_dom"/>
</dbReference>
<protein>
    <submittedName>
        <fullName evidence="2">DUF2236 domain containing protein</fullName>
    </submittedName>
</protein>
<dbReference type="OrthoDB" id="6361347at2759"/>
<dbReference type="InterPro" id="IPR037473">
    <property type="entry name" value="Lcp-like"/>
</dbReference>
<dbReference type="Proteomes" id="UP000693970">
    <property type="component" value="Unassembled WGS sequence"/>
</dbReference>
<evidence type="ECO:0000259" key="1">
    <source>
        <dbReference type="Pfam" id="PF09995"/>
    </source>
</evidence>
<name>A0A9K3L4V9_9STRA</name>
<dbReference type="Pfam" id="PF09995">
    <property type="entry name" value="MPAB_Lcp_cat"/>
    <property type="match status" value="1"/>
</dbReference>